<dbReference type="EMBL" id="AWUE01020612">
    <property type="protein sequence ID" value="OMO67443.1"/>
    <property type="molecule type" value="Genomic_DNA"/>
</dbReference>
<protein>
    <submittedName>
        <fullName evidence="1">Uncharacterized protein</fullName>
    </submittedName>
</protein>
<evidence type="ECO:0000313" key="1">
    <source>
        <dbReference type="EMBL" id="OMO67443.1"/>
    </source>
</evidence>
<reference evidence="2" key="1">
    <citation type="submission" date="2013-09" db="EMBL/GenBank/DDBJ databases">
        <title>Corchorus olitorius genome sequencing.</title>
        <authorList>
            <person name="Alam M."/>
            <person name="Haque M.S."/>
            <person name="Islam M.S."/>
            <person name="Emdad E.M."/>
            <person name="Islam M.M."/>
            <person name="Ahmed B."/>
            <person name="Halim A."/>
            <person name="Hossen Q.M.M."/>
            <person name="Hossain M.Z."/>
            <person name="Ahmed R."/>
            <person name="Khan M.M."/>
            <person name="Islam R."/>
            <person name="Rashid M.M."/>
            <person name="Khan S.A."/>
            <person name="Rahman M.S."/>
            <person name="Alam M."/>
            <person name="Yahiya A.S."/>
            <person name="Khan M.S."/>
            <person name="Azam M.S."/>
            <person name="Haque T."/>
            <person name="Lashkar M.Z.H."/>
            <person name="Akhand A.I."/>
            <person name="Morshed G."/>
            <person name="Roy S."/>
            <person name="Uddin K.S."/>
            <person name="Rabeya T."/>
            <person name="Hossain A.S."/>
            <person name="Chowdhury A."/>
            <person name="Snigdha A.R."/>
            <person name="Mortoza M.S."/>
            <person name="Matin S.A."/>
            <person name="Hoque S.M.E."/>
            <person name="Islam M.K."/>
            <person name="Roy D.K."/>
            <person name="Haider R."/>
            <person name="Moosa M.M."/>
            <person name="Elias S.M."/>
            <person name="Hasan A.M."/>
            <person name="Jahan S."/>
            <person name="Shafiuddin M."/>
            <person name="Mahmood N."/>
            <person name="Shommy N.S."/>
        </authorList>
    </citation>
    <scope>NUCLEOTIDE SEQUENCE [LARGE SCALE GENOMIC DNA]</scope>
    <source>
        <strain evidence="2">cv. O-4</strain>
    </source>
</reference>
<name>A0A1R3HB00_9ROSI</name>
<sequence length="71" mass="7923">MGETVGSLINVSPLKAATYRRARHHGCLTRLRRRGERSERDIYGSGGGRRKSSGGMGLLWGFFLDGRVFRV</sequence>
<proteinExistence type="predicted"/>
<accession>A0A1R3HB00</accession>
<dbReference type="AlphaFoldDB" id="A0A1R3HB00"/>
<comment type="caution">
    <text evidence="1">The sequence shown here is derived from an EMBL/GenBank/DDBJ whole genome shotgun (WGS) entry which is preliminary data.</text>
</comment>
<dbReference type="Proteomes" id="UP000187203">
    <property type="component" value="Unassembled WGS sequence"/>
</dbReference>
<evidence type="ECO:0000313" key="2">
    <source>
        <dbReference type="Proteomes" id="UP000187203"/>
    </source>
</evidence>
<gene>
    <name evidence="1" type="ORF">COLO4_30164</name>
</gene>
<keyword evidence="2" id="KW-1185">Reference proteome</keyword>
<organism evidence="1 2">
    <name type="scientific">Corchorus olitorius</name>
    <dbReference type="NCBI Taxonomy" id="93759"/>
    <lineage>
        <taxon>Eukaryota</taxon>
        <taxon>Viridiplantae</taxon>
        <taxon>Streptophyta</taxon>
        <taxon>Embryophyta</taxon>
        <taxon>Tracheophyta</taxon>
        <taxon>Spermatophyta</taxon>
        <taxon>Magnoliopsida</taxon>
        <taxon>eudicotyledons</taxon>
        <taxon>Gunneridae</taxon>
        <taxon>Pentapetalae</taxon>
        <taxon>rosids</taxon>
        <taxon>malvids</taxon>
        <taxon>Malvales</taxon>
        <taxon>Malvaceae</taxon>
        <taxon>Grewioideae</taxon>
        <taxon>Apeibeae</taxon>
        <taxon>Corchorus</taxon>
    </lineage>
</organism>